<name>A0ABQ3XAU7_9ACTN</name>
<gene>
    <name evidence="1" type="ORF">Aco03nite_039830</name>
</gene>
<dbReference type="Gene3D" id="1.10.287.1060">
    <property type="entry name" value="ESAT-6-like"/>
    <property type="match status" value="1"/>
</dbReference>
<dbReference type="SUPFAM" id="SSF140453">
    <property type="entry name" value="EsxAB dimer-like"/>
    <property type="match status" value="1"/>
</dbReference>
<accession>A0ABQ3XAU7</accession>
<evidence type="ECO:0008006" key="3">
    <source>
        <dbReference type="Google" id="ProtNLM"/>
    </source>
</evidence>
<dbReference type="InterPro" id="IPR036689">
    <property type="entry name" value="ESAT-6-like_sf"/>
</dbReference>
<keyword evidence="2" id="KW-1185">Reference proteome</keyword>
<evidence type="ECO:0000313" key="2">
    <source>
        <dbReference type="Proteomes" id="UP000612282"/>
    </source>
</evidence>
<sequence>MNFPEAAMSEQLKVDPDAVAESGRTLAGIAQRMADDVAVLEATVHGPGNPWGEDESGSLFAVAYQQVLGHALQALGSYVQEVGEAAVTLTETARAVAATDDAAATAIRGPA</sequence>
<dbReference type="Proteomes" id="UP000612282">
    <property type="component" value="Unassembled WGS sequence"/>
</dbReference>
<proteinExistence type="predicted"/>
<protein>
    <recommendedName>
        <fullName evidence="3">PE domain-containing protein</fullName>
    </recommendedName>
</protein>
<reference evidence="1 2" key="1">
    <citation type="submission" date="2021-01" db="EMBL/GenBank/DDBJ databases">
        <title>Whole genome shotgun sequence of Actinoplanes couchii NBRC 106145.</title>
        <authorList>
            <person name="Komaki H."/>
            <person name="Tamura T."/>
        </authorList>
    </citation>
    <scope>NUCLEOTIDE SEQUENCE [LARGE SCALE GENOMIC DNA]</scope>
    <source>
        <strain evidence="1 2">NBRC 106145</strain>
    </source>
</reference>
<dbReference type="EMBL" id="BOMG01000051">
    <property type="protein sequence ID" value="GID55579.1"/>
    <property type="molecule type" value="Genomic_DNA"/>
</dbReference>
<comment type="caution">
    <text evidence="1">The sequence shown here is derived from an EMBL/GenBank/DDBJ whole genome shotgun (WGS) entry which is preliminary data.</text>
</comment>
<evidence type="ECO:0000313" key="1">
    <source>
        <dbReference type="EMBL" id="GID55579.1"/>
    </source>
</evidence>
<dbReference type="RefSeq" id="WP_203796862.1">
    <property type="nucleotide sequence ID" value="NZ_BAAAQE010000026.1"/>
</dbReference>
<organism evidence="1 2">
    <name type="scientific">Actinoplanes couchii</name>
    <dbReference type="NCBI Taxonomy" id="403638"/>
    <lineage>
        <taxon>Bacteria</taxon>
        <taxon>Bacillati</taxon>
        <taxon>Actinomycetota</taxon>
        <taxon>Actinomycetes</taxon>
        <taxon>Micromonosporales</taxon>
        <taxon>Micromonosporaceae</taxon>
        <taxon>Actinoplanes</taxon>
    </lineage>
</organism>